<protein>
    <submittedName>
        <fullName evidence="1">Major tail protein</fullName>
    </submittedName>
</protein>
<proteinExistence type="predicted"/>
<dbReference type="EMBL" id="MT939241">
    <property type="protein sequence ID" value="QOC57583.1"/>
    <property type="molecule type" value="Genomic_DNA"/>
</dbReference>
<dbReference type="InterPro" id="IPR006490">
    <property type="entry name" value="Maj_tail_phi13"/>
</dbReference>
<gene>
    <name evidence="1" type="ORF">phi9183_ORF090</name>
</gene>
<organism evidence="1 2">
    <name type="scientific">Enterococcus phage 9183</name>
    <dbReference type="NCBI Taxonomy" id="2763102"/>
    <lineage>
        <taxon>Viruses</taxon>
        <taxon>Duplodnaviria</taxon>
        <taxon>Heunggongvirae</taxon>
        <taxon>Uroviricota</taxon>
        <taxon>Caudoviricetes</taxon>
        <taxon>Andrewesvirinae</taxon>
        <taxon>Denvervirus</taxon>
        <taxon>Denvervirus dv9183</taxon>
    </lineage>
</organism>
<reference evidence="1 2" key="1">
    <citation type="submission" date="2020-08" db="EMBL/GenBank/DDBJ databases">
        <authorList>
            <person name="Canfield G.S."/>
            <person name="Duerkop B.A."/>
        </authorList>
    </citation>
    <scope>NUCLEOTIDE SEQUENCE [LARGE SCALE GENOMIC DNA]</scope>
</reference>
<keyword evidence="2" id="KW-1185">Reference proteome</keyword>
<dbReference type="NCBIfam" id="TIGR01603">
    <property type="entry name" value="maj_tail_phi13"/>
    <property type="match status" value="1"/>
</dbReference>
<evidence type="ECO:0000313" key="2">
    <source>
        <dbReference type="Proteomes" id="UP000516647"/>
    </source>
</evidence>
<dbReference type="Proteomes" id="UP000516647">
    <property type="component" value="Segment"/>
</dbReference>
<sequence length="202" mass="21790">MEDTVRIGLSDLYAFPLKNDEKGNLAYGAPFKIAPAVSASISPSTSDDAFYADDIALISNQTISSIAVELETADIKDEIVAKLMGLEIDEKGVVHDNVNKVAPKVALAFRSLKSNNKYKYVVLYKGSFGAGEDEYATKEDSISFQTTTITGTFLPTVFNGDWRASVNEDGAGVDTATISEWFTKVYGATTTDPVTTTSTTRQ</sequence>
<accession>A0A7L7SMA3</accession>
<evidence type="ECO:0000313" key="1">
    <source>
        <dbReference type="EMBL" id="QOC57583.1"/>
    </source>
</evidence>
<name>A0A7L7SMA3_9CAUD</name>